<dbReference type="GO" id="GO:0046872">
    <property type="term" value="F:metal ion binding"/>
    <property type="evidence" value="ECO:0007669"/>
    <property type="project" value="InterPro"/>
</dbReference>
<dbReference type="EMBL" id="CP007511">
    <property type="protein sequence ID" value="AJE17099.1"/>
    <property type="molecule type" value="Genomic_DNA"/>
</dbReference>
<name>A0A8D3Y4L5_9GAMM</name>
<evidence type="ECO:0000313" key="5">
    <source>
        <dbReference type="Proteomes" id="UP000031271"/>
    </source>
</evidence>
<keyword evidence="1" id="KW-0067">ATP-binding</keyword>
<sequence length="361" mass="39104">MIRVAITGLHRGNNPQPGAAVAASLRRRFADLHVIGLSYDPLESALYCHDGGRPDVAYLMPFPGAGAQATLDRLDEILQSEPIDYLIPCLDSELDNYIELQPALEARGIACVLPSQRALDDRAKANLYRFCQPLDVPTPRTLAAADADTLAALALQIGYPVYVKGRFYEAHLATTPKELYEAFNAIASVWGTPVLVQEMAVGEEYDVLGVGDGQGGLLASCSIRKMLRTSAGKGFAGVVIADPALDRQVERIISALRWAGPFELEFIKVPGQPHALFEMNPRFPAWVDFPSQIDCNMPALLLEWLMGLTPAALPPCEPGQMFIRHSIDVVTHIAEVAQMTISGCRTGTPVAGVCPTRGDRT</sequence>
<accession>A0A8D3Y4L5</accession>
<evidence type="ECO:0000313" key="4">
    <source>
        <dbReference type="EMBL" id="SDM57593.1"/>
    </source>
</evidence>
<reference evidence="3 5" key="3">
    <citation type="journal article" name="Genome Announc.">
        <title>Complete Genome Sequence of Pseudomonas balearica DSM 6083T.</title>
        <authorList>
            <person name="Bennasar-Figueras A."/>
            <person name="Salva-Serra F."/>
            <person name="Jaen-Luchoro D."/>
            <person name="Segui C."/>
            <person name="Aliaga F."/>
            <person name="Busquets A."/>
            <person name="Gomila M."/>
            <person name="Moore E.R."/>
            <person name="Lalucat J."/>
        </authorList>
    </citation>
    <scope>NUCLEOTIDE SEQUENCE [LARGE SCALE GENOMIC DNA]</scope>
    <source>
        <strain evidence="5">DSM 6083</strain>
        <strain evidence="3">DSM6083</strain>
    </source>
</reference>
<dbReference type="KEGG" id="pbm:CL52_19360"/>
<organism evidence="3 5">
    <name type="scientific">Stutzerimonas balearica DSM 6083</name>
    <dbReference type="NCBI Taxonomy" id="1123016"/>
    <lineage>
        <taxon>Bacteria</taxon>
        <taxon>Pseudomonadati</taxon>
        <taxon>Pseudomonadota</taxon>
        <taxon>Gammaproteobacteria</taxon>
        <taxon>Pseudomonadales</taxon>
        <taxon>Pseudomonadaceae</taxon>
        <taxon>Stutzerimonas</taxon>
    </lineage>
</organism>
<dbReference type="PROSITE" id="PS50975">
    <property type="entry name" value="ATP_GRASP"/>
    <property type="match status" value="1"/>
</dbReference>
<protein>
    <submittedName>
        <fullName evidence="4">Carbamoyl-phosphate synthase large subunit</fullName>
    </submittedName>
    <submittedName>
        <fullName evidence="3">Carbamoyl-phosphate-synthetase</fullName>
    </submittedName>
</protein>
<dbReference type="InterPro" id="IPR011761">
    <property type="entry name" value="ATP-grasp"/>
</dbReference>
<dbReference type="Gene3D" id="3.30.470.20">
    <property type="entry name" value="ATP-grasp fold, B domain"/>
    <property type="match status" value="1"/>
</dbReference>
<dbReference type="SUPFAM" id="SSF56059">
    <property type="entry name" value="Glutathione synthetase ATP-binding domain-like"/>
    <property type="match status" value="1"/>
</dbReference>
<reference evidence="4 6" key="2">
    <citation type="submission" date="2016-10" db="EMBL/GenBank/DDBJ databases">
        <authorList>
            <person name="Varghese N."/>
            <person name="Submissions S."/>
        </authorList>
    </citation>
    <scope>NUCLEOTIDE SEQUENCE [LARGE SCALE GENOMIC DNA]</scope>
    <source>
        <strain evidence="4 6">DSM 6083</strain>
    </source>
</reference>
<dbReference type="EMBL" id="FNHO01000006">
    <property type="protein sequence ID" value="SDM57593.1"/>
    <property type="molecule type" value="Genomic_DNA"/>
</dbReference>
<dbReference type="Proteomes" id="UP000182276">
    <property type="component" value="Unassembled WGS sequence"/>
</dbReference>
<gene>
    <name evidence="3" type="ORF">CL52_19360</name>
    <name evidence="4" type="ORF">SAMN05660875_10645</name>
</gene>
<feature type="domain" description="ATP-grasp" evidence="2">
    <location>
        <begin position="128"/>
        <end position="306"/>
    </location>
</feature>
<keyword evidence="1" id="KW-0547">Nucleotide-binding</keyword>
<dbReference type="RefSeq" id="WP_052264601.1">
    <property type="nucleotide sequence ID" value="NZ_CP007511.1"/>
</dbReference>
<dbReference type="Gene3D" id="3.40.50.20">
    <property type="match status" value="1"/>
</dbReference>
<dbReference type="Proteomes" id="UP000031271">
    <property type="component" value="Chromosome"/>
</dbReference>
<proteinExistence type="predicted"/>
<evidence type="ECO:0000313" key="3">
    <source>
        <dbReference type="EMBL" id="AJE17099.1"/>
    </source>
</evidence>
<evidence type="ECO:0000259" key="2">
    <source>
        <dbReference type="PROSITE" id="PS50975"/>
    </source>
</evidence>
<reference evidence="5" key="1">
    <citation type="submission" date="2014-03" db="EMBL/GenBank/DDBJ databases">
        <title>Complete genome of Pseudomonas balearica DSM 6083T, a sewage water isolate from an enrichment with 2-methylnaphthalene.</title>
        <authorList>
            <person name="Salva-Serra F."/>
            <person name="Jaen-Luchoro D."/>
            <person name="Busquets A."/>
            <person name="Pena A."/>
            <person name="Gomila M."/>
            <person name="Bosch R."/>
            <person name="Nogales B."/>
            <person name="Garcia-Valdes E."/>
            <person name="Lalucat J."/>
            <person name="Bennasar A."/>
        </authorList>
    </citation>
    <scope>NUCLEOTIDE SEQUENCE [LARGE SCALE GENOMIC DNA]</scope>
    <source>
        <strain evidence="5">DSM 6083</strain>
    </source>
</reference>
<evidence type="ECO:0000256" key="1">
    <source>
        <dbReference type="PROSITE-ProRule" id="PRU00409"/>
    </source>
</evidence>
<evidence type="ECO:0000313" key="6">
    <source>
        <dbReference type="Proteomes" id="UP000182276"/>
    </source>
</evidence>
<dbReference type="GO" id="GO:0005524">
    <property type="term" value="F:ATP binding"/>
    <property type="evidence" value="ECO:0007669"/>
    <property type="project" value="UniProtKB-UniRule"/>
</dbReference>
<dbReference type="GeneID" id="77262043"/>
<dbReference type="AlphaFoldDB" id="A0A8D3Y4L5"/>
<keyword evidence="6" id="KW-1185">Reference proteome</keyword>